<dbReference type="Proteomes" id="UP000002247">
    <property type="component" value="Chromosome"/>
</dbReference>
<dbReference type="AlphaFoldDB" id="D6Z9P9"/>
<dbReference type="Pfam" id="PF24596">
    <property type="entry name" value="DUF7620"/>
    <property type="match status" value="1"/>
</dbReference>
<protein>
    <submittedName>
        <fullName evidence="1">Uncharacterized protein</fullName>
    </submittedName>
</protein>
<accession>D6Z9P9</accession>
<evidence type="ECO:0000313" key="1">
    <source>
        <dbReference type="EMBL" id="ADG96576.1"/>
    </source>
</evidence>
<organism evidence="1 2">
    <name type="scientific">Segniliparus rotundus (strain ATCC BAA-972 / CDC 1076 / CIP 108378 / DSM 44985 / JCM 13578)</name>
    <dbReference type="NCBI Taxonomy" id="640132"/>
    <lineage>
        <taxon>Bacteria</taxon>
        <taxon>Bacillati</taxon>
        <taxon>Actinomycetota</taxon>
        <taxon>Actinomycetes</taxon>
        <taxon>Mycobacteriales</taxon>
        <taxon>Segniliparaceae</taxon>
        <taxon>Segniliparus</taxon>
    </lineage>
</organism>
<proteinExistence type="predicted"/>
<gene>
    <name evidence="1" type="ordered locus">Srot_0084</name>
</gene>
<evidence type="ECO:0000313" key="2">
    <source>
        <dbReference type="Proteomes" id="UP000002247"/>
    </source>
</evidence>
<dbReference type="RefSeq" id="WP_013137032.1">
    <property type="nucleotide sequence ID" value="NC_014168.1"/>
</dbReference>
<name>D6Z9P9_SEGRD</name>
<dbReference type="KEGG" id="srt:Srot_0084"/>
<dbReference type="HOGENOM" id="CLU_2791601_0_0_11"/>
<reference evidence="1 2" key="1">
    <citation type="journal article" date="2010" name="Stand. Genomic Sci.">
        <title>Complete genome sequence of Segniliparus rotundus type strain (CDC 1076).</title>
        <authorList>
            <person name="Sikorski J."/>
            <person name="Lapidus A."/>
            <person name="Copeland A."/>
            <person name="Misra M."/>
            <person name="Glavina Del Rio T."/>
            <person name="Nolan M."/>
            <person name="Lucas S."/>
            <person name="Chen F."/>
            <person name="Tice H."/>
            <person name="Cheng J.F."/>
            <person name="Jando M."/>
            <person name="Schneider S."/>
            <person name="Bruce D."/>
            <person name="Goodwin L."/>
            <person name="Pitluck S."/>
            <person name="Liolios K."/>
            <person name="Mikhailova N."/>
            <person name="Pati A."/>
            <person name="Ivanova N."/>
            <person name="Mavromatis K."/>
            <person name="Chen A."/>
            <person name="Palaniappan K."/>
            <person name="Chertkov O."/>
            <person name="Land M."/>
            <person name="Hauser L."/>
            <person name="Chang Y.J."/>
            <person name="Jeffries C.D."/>
            <person name="Brettin T."/>
            <person name="Detter J.C."/>
            <person name="Han C."/>
            <person name="Rohde M."/>
            <person name="Goker M."/>
            <person name="Bristow J."/>
            <person name="Eisen J.A."/>
            <person name="Markowitz V."/>
            <person name="Hugenholtz P."/>
            <person name="Kyrpides N.C."/>
            <person name="Klenk H.P."/>
        </authorList>
    </citation>
    <scope>NUCLEOTIDE SEQUENCE [LARGE SCALE GENOMIC DNA]</scope>
    <source>
        <strain evidence="2">ATCC BAA-972 / CDC 1076 / CIP 108378 / DSM 44985 / JCM 13578</strain>
    </source>
</reference>
<sequence>MRWPWQLRESVEFDGEDLDRRVREAQHAKDRADKLREEAAPLVALARRQRRENGFGAAVERTMRRRHA</sequence>
<dbReference type="InterPro" id="IPR056037">
    <property type="entry name" value="DUF7620"/>
</dbReference>
<dbReference type="EMBL" id="CP001958">
    <property type="protein sequence ID" value="ADG96576.1"/>
    <property type="molecule type" value="Genomic_DNA"/>
</dbReference>
<dbReference type="STRING" id="640132.Srot_0084"/>
<keyword evidence="2" id="KW-1185">Reference proteome</keyword>